<gene>
    <name evidence="2" type="ORF">Krac_2313</name>
</gene>
<dbReference type="RefSeq" id="WP_007919046.1">
    <property type="nucleotide sequence ID" value="NZ_ADVG01000004.1"/>
</dbReference>
<dbReference type="EMBL" id="ADVG01000004">
    <property type="protein sequence ID" value="EFH81580.1"/>
    <property type="molecule type" value="Genomic_DNA"/>
</dbReference>
<name>D6U500_KTERA</name>
<dbReference type="InterPro" id="IPR047137">
    <property type="entry name" value="ORF3"/>
</dbReference>
<proteinExistence type="predicted"/>
<dbReference type="InterPro" id="IPR023393">
    <property type="entry name" value="START-like_dom_sf"/>
</dbReference>
<dbReference type="STRING" id="485913.Krac_2313"/>
<organism evidence="2 3">
    <name type="scientific">Ktedonobacter racemifer DSM 44963</name>
    <dbReference type="NCBI Taxonomy" id="485913"/>
    <lineage>
        <taxon>Bacteria</taxon>
        <taxon>Bacillati</taxon>
        <taxon>Chloroflexota</taxon>
        <taxon>Ktedonobacteria</taxon>
        <taxon>Ktedonobacterales</taxon>
        <taxon>Ktedonobacteraceae</taxon>
        <taxon>Ktedonobacter</taxon>
    </lineage>
</organism>
<dbReference type="AlphaFoldDB" id="D6U500"/>
<protein>
    <submittedName>
        <fullName evidence="2">Cyclase/dehydrase</fullName>
    </submittedName>
</protein>
<dbReference type="InParanoid" id="D6U500"/>
<reference evidence="2 3" key="1">
    <citation type="journal article" date="2011" name="Stand. Genomic Sci.">
        <title>Non-contiguous finished genome sequence and contextual data of the filamentous soil bacterium Ktedonobacter racemifer type strain (SOSP1-21).</title>
        <authorList>
            <person name="Chang Y.J."/>
            <person name="Land M."/>
            <person name="Hauser L."/>
            <person name="Chertkov O."/>
            <person name="Del Rio T.G."/>
            <person name="Nolan M."/>
            <person name="Copeland A."/>
            <person name="Tice H."/>
            <person name="Cheng J.F."/>
            <person name="Lucas S."/>
            <person name="Han C."/>
            <person name="Goodwin L."/>
            <person name="Pitluck S."/>
            <person name="Ivanova N."/>
            <person name="Ovchinikova G."/>
            <person name="Pati A."/>
            <person name="Chen A."/>
            <person name="Palaniappan K."/>
            <person name="Mavromatis K."/>
            <person name="Liolios K."/>
            <person name="Brettin T."/>
            <person name="Fiebig A."/>
            <person name="Rohde M."/>
            <person name="Abt B."/>
            <person name="Goker M."/>
            <person name="Detter J.C."/>
            <person name="Woyke T."/>
            <person name="Bristow J."/>
            <person name="Eisen J.A."/>
            <person name="Markowitz V."/>
            <person name="Hugenholtz P."/>
            <person name="Kyrpides N.C."/>
            <person name="Klenk H.P."/>
            <person name="Lapidus A."/>
        </authorList>
    </citation>
    <scope>NUCLEOTIDE SEQUENCE [LARGE SCALE GENOMIC DNA]</scope>
    <source>
        <strain evidence="3">DSM 44963</strain>
    </source>
</reference>
<dbReference type="PANTHER" id="PTHR33824">
    <property type="entry name" value="POLYKETIDE CYCLASE/DEHYDRASE AND LIPID TRANSPORT SUPERFAMILY PROTEIN"/>
    <property type="match status" value="1"/>
</dbReference>
<evidence type="ECO:0000259" key="1">
    <source>
        <dbReference type="Pfam" id="PF03364"/>
    </source>
</evidence>
<accession>D6U500</accession>
<dbReference type="Proteomes" id="UP000004508">
    <property type="component" value="Unassembled WGS sequence"/>
</dbReference>
<dbReference type="Pfam" id="PF03364">
    <property type="entry name" value="Polyketide_cyc"/>
    <property type="match status" value="1"/>
</dbReference>
<dbReference type="eggNOG" id="COG5637">
    <property type="taxonomic scope" value="Bacteria"/>
</dbReference>
<evidence type="ECO:0000313" key="2">
    <source>
        <dbReference type="EMBL" id="EFH81580.1"/>
    </source>
</evidence>
<dbReference type="OrthoDB" id="3695445at2"/>
<sequence>MSSEQSSNRAIVNIRDIRETLQRVTGKPTNISQGERLGSLVGGGLLTLFGLTKGSLASLLLGGALLYRGATGHSVLYDRLHVNRAEHPFPSSNVSKLPGRAGFRVHRAMTIQASPEQLYDTWRDVERAPAYMPMVQEVRKTGEKSSHWLAKRPQGQRLEWDIEIVREEPGRLIEWRVLNNPMLEDSGRVRFIAAPGGRGTIAILEMDFAHHRKLQTALEMPLLGRATDIMLETQAAEILHRFKSLVEAGEVPTIKGQPTGKQAEEGVRV</sequence>
<feature type="domain" description="Coenzyme Q-binding protein COQ10 START" evidence="1">
    <location>
        <begin position="111"/>
        <end position="200"/>
    </location>
</feature>
<comment type="caution">
    <text evidence="2">The sequence shown here is derived from an EMBL/GenBank/DDBJ whole genome shotgun (WGS) entry which is preliminary data.</text>
</comment>
<dbReference type="Gene3D" id="3.30.530.20">
    <property type="match status" value="1"/>
</dbReference>
<dbReference type="CDD" id="cd07817">
    <property type="entry name" value="SRPBCC_8"/>
    <property type="match status" value="1"/>
</dbReference>
<dbReference type="PANTHER" id="PTHR33824:SF7">
    <property type="entry name" value="POLYKETIDE CYCLASE_DEHYDRASE AND LIPID TRANSPORT SUPERFAMILY PROTEIN"/>
    <property type="match status" value="1"/>
</dbReference>
<dbReference type="InterPro" id="IPR005031">
    <property type="entry name" value="COQ10_START"/>
</dbReference>
<dbReference type="SUPFAM" id="SSF55961">
    <property type="entry name" value="Bet v1-like"/>
    <property type="match status" value="1"/>
</dbReference>
<evidence type="ECO:0000313" key="3">
    <source>
        <dbReference type="Proteomes" id="UP000004508"/>
    </source>
</evidence>
<keyword evidence="3" id="KW-1185">Reference proteome</keyword>